<reference evidence="2 3" key="1">
    <citation type="submission" date="2019-01" db="EMBL/GenBank/DDBJ databases">
        <title>Lacunisphaera sp. strain TWA-58.</title>
        <authorList>
            <person name="Chen W.-M."/>
        </authorList>
    </citation>
    <scope>NUCLEOTIDE SEQUENCE [LARGE SCALE GENOMIC DNA]</scope>
    <source>
        <strain evidence="2 3">TWA-58</strain>
    </source>
</reference>
<dbReference type="EMBL" id="SDHX01000001">
    <property type="protein sequence ID" value="RXK56254.1"/>
    <property type="molecule type" value="Genomic_DNA"/>
</dbReference>
<dbReference type="Gene3D" id="3.30.420.40">
    <property type="match status" value="2"/>
</dbReference>
<dbReference type="SUPFAM" id="SSF53067">
    <property type="entry name" value="Actin-like ATPase domain"/>
    <property type="match status" value="1"/>
</dbReference>
<evidence type="ECO:0000313" key="2">
    <source>
        <dbReference type="EMBL" id="RXK56254.1"/>
    </source>
</evidence>
<dbReference type="OrthoDB" id="9795247at2"/>
<dbReference type="RefSeq" id="WP_129047620.1">
    <property type="nucleotide sequence ID" value="NZ_SDHX01000001.1"/>
</dbReference>
<protein>
    <submittedName>
        <fullName evidence="2">ROK family protein</fullName>
    </submittedName>
</protein>
<dbReference type="InterPro" id="IPR000600">
    <property type="entry name" value="ROK"/>
</dbReference>
<proteinExistence type="inferred from homology"/>
<dbReference type="InterPro" id="IPR043129">
    <property type="entry name" value="ATPase_NBD"/>
</dbReference>
<name>A0A4Q1CB17_9BACT</name>
<dbReference type="AlphaFoldDB" id="A0A4Q1CB17"/>
<evidence type="ECO:0000256" key="1">
    <source>
        <dbReference type="ARBA" id="ARBA00006479"/>
    </source>
</evidence>
<organism evidence="2 3">
    <name type="scientific">Oleiharenicola lentus</name>
    <dbReference type="NCBI Taxonomy" id="2508720"/>
    <lineage>
        <taxon>Bacteria</taxon>
        <taxon>Pseudomonadati</taxon>
        <taxon>Verrucomicrobiota</taxon>
        <taxon>Opitutia</taxon>
        <taxon>Opitutales</taxon>
        <taxon>Opitutaceae</taxon>
        <taxon>Oleiharenicola</taxon>
    </lineage>
</organism>
<dbReference type="PANTHER" id="PTHR18964">
    <property type="entry name" value="ROK (REPRESSOR, ORF, KINASE) FAMILY"/>
    <property type="match status" value="1"/>
</dbReference>
<gene>
    <name evidence="2" type="ORF">ESB00_10375</name>
</gene>
<sequence>MQIIGIDIGGTKCAVGVLRDGAVVEVDRFPTQDYTATFARFRQAVAALKPGPDVVFGISCGGPLDAARGVILCPPNLPGWVDIPICRVFTEIFGGRAFLMNDANASALAEWHFGAGKGCRHMVFLTAGTGMGAGLILNGRLYEGASGDAGEVGHLRLRPDGPLGFGKHGSFEGFCSGGGIARLALAMGWPQTEVTLKDLAEAATRGDPLARQVLDTAGERLGEALALLMDTLNPERIVLGGYYPRCSELLLPAMNRALAAEALPSARAACQILPAVLGESIGSNAAVAVALHALDTLPERVAEGGAKE</sequence>
<accession>A0A4Q1CB17</accession>
<keyword evidence="3" id="KW-1185">Reference proteome</keyword>
<dbReference type="PANTHER" id="PTHR18964:SF149">
    <property type="entry name" value="BIFUNCTIONAL UDP-N-ACETYLGLUCOSAMINE 2-EPIMERASE_N-ACETYLMANNOSAMINE KINASE"/>
    <property type="match status" value="1"/>
</dbReference>
<comment type="caution">
    <text evidence="2">The sequence shown here is derived from an EMBL/GenBank/DDBJ whole genome shotgun (WGS) entry which is preliminary data.</text>
</comment>
<comment type="similarity">
    <text evidence="1">Belongs to the ROK (NagC/XylR) family.</text>
</comment>
<dbReference type="Pfam" id="PF00480">
    <property type="entry name" value="ROK"/>
    <property type="match status" value="1"/>
</dbReference>
<dbReference type="Proteomes" id="UP000290218">
    <property type="component" value="Unassembled WGS sequence"/>
</dbReference>
<evidence type="ECO:0000313" key="3">
    <source>
        <dbReference type="Proteomes" id="UP000290218"/>
    </source>
</evidence>